<name>A0ABQ5J0L2_9ASTR</name>
<feature type="region of interest" description="Disordered" evidence="1">
    <location>
        <begin position="17"/>
        <end position="94"/>
    </location>
</feature>
<keyword evidence="3" id="KW-1185">Reference proteome</keyword>
<reference evidence="2" key="2">
    <citation type="submission" date="2022-01" db="EMBL/GenBank/DDBJ databases">
        <authorList>
            <person name="Yamashiro T."/>
            <person name="Shiraishi A."/>
            <person name="Satake H."/>
            <person name="Nakayama K."/>
        </authorList>
    </citation>
    <scope>NUCLEOTIDE SEQUENCE</scope>
</reference>
<protein>
    <submittedName>
        <fullName evidence="2">Uncharacterized protein</fullName>
    </submittedName>
</protein>
<accession>A0ABQ5J0L2</accession>
<proteinExistence type="predicted"/>
<comment type="caution">
    <text evidence="2">The sequence shown here is derived from an EMBL/GenBank/DDBJ whole genome shotgun (WGS) entry which is preliminary data.</text>
</comment>
<evidence type="ECO:0000313" key="3">
    <source>
        <dbReference type="Proteomes" id="UP001151760"/>
    </source>
</evidence>
<feature type="compositionally biased region" description="Basic and acidic residues" evidence="1">
    <location>
        <begin position="304"/>
        <end position="321"/>
    </location>
</feature>
<feature type="compositionally biased region" description="Polar residues" evidence="1">
    <location>
        <begin position="33"/>
        <end position="49"/>
    </location>
</feature>
<reference evidence="2" key="1">
    <citation type="journal article" date="2022" name="Int. J. Mol. Sci.">
        <title>Draft Genome of Tanacetum Coccineum: Genomic Comparison of Closely Related Tanacetum-Family Plants.</title>
        <authorList>
            <person name="Yamashiro T."/>
            <person name="Shiraishi A."/>
            <person name="Nakayama K."/>
            <person name="Satake H."/>
        </authorList>
    </citation>
    <scope>NUCLEOTIDE SEQUENCE</scope>
</reference>
<dbReference type="EMBL" id="BQNB010021351">
    <property type="protein sequence ID" value="GJU05480.1"/>
    <property type="molecule type" value="Genomic_DNA"/>
</dbReference>
<feature type="region of interest" description="Disordered" evidence="1">
    <location>
        <begin position="246"/>
        <end position="337"/>
    </location>
</feature>
<feature type="compositionally biased region" description="Basic and acidic residues" evidence="1">
    <location>
        <begin position="274"/>
        <end position="283"/>
    </location>
</feature>
<gene>
    <name evidence="2" type="ORF">Tco_1121910</name>
</gene>
<dbReference type="Proteomes" id="UP001151760">
    <property type="component" value="Unassembled WGS sequence"/>
</dbReference>
<organism evidence="2 3">
    <name type="scientific">Tanacetum coccineum</name>
    <dbReference type="NCBI Taxonomy" id="301880"/>
    <lineage>
        <taxon>Eukaryota</taxon>
        <taxon>Viridiplantae</taxon>
        <taxon>Streptophyta</taxon>
        <taxon>Embryophyta</taxon>
        <taxon>Tracheophyta</taxon>
        <taxon>Spermatophyta</taxon>
        <taxon>Magnoliopsida</taxon>
        <taxon>eudicotyledons</taxon>
        <taxon>Gunneridae</taxon>
        <taxon>Pentapetalae</taxon>
        <taxon>asterids</taxon>
        <taxon>campanulids</taxon>
        <taxon>Asterales</taxon>
        <taxon>Asteraceae</taxon>
        <taxon>Asteroideae</taxon>
        <taxon>Anthemideae</taxon>
        <taxon>Anthemidinae</taxon>
        <taxon>Tanacetum</taxon>
    </lineage>
</organism>
<sequence>MVDVPITQASLAAKLFSHATLPEVPDEPKDKSGGSSSLDNETKILSFNDEQADSKKANEEQIEEDLVKDNQAGALISKTQPEKPELPPSSSSMFSSSDYASLAAQQIPSVDVIKTIIQKTTPTPIPSPPTTTEAQITIVSAPDPSLTVVERLFALEKKVESLSKVDHSEAIKQSVQANIINEVKNQLSKFLLKVVSDFATPKIKSIVQELKKILLEKMDKTRSFMSHEKHSDLYNGLLNSIMLDESINDQSGSSPKGKSQSKSSSTYKSVQAEEIVHEAKMETDQPTDVNDMGNVDDQPNPDVAPKKDNSVWFKQDPRPKTSDPNWQKEPSADDPPEQSCFMNYTVIFVMHRLKKDKITKADLEGPVFKLLKGTCRSSRPPVDLSKPLLLQEKDGRLVIPVEFFSNNDLEYLKIGNKERKYTVSMTKTKAIRYLKEIMVRRADKKEYKFRETYFSRLDLSDIEDMFILYIQGKMYNLEGHEIVDLNNMKKLMRANELLKFCDGTLKSVHEVLHYRLTNFKMGYNADMPMRAWTNKDQNRIATILKEIDDLLLERRIC</sequence>
<evidence type="ECO:0000313" key="2">
    <source>
        <dbReference type="EMBL" id="GJU05480.1"/>
    </source>
</evidence>
<feature type="compositionally biased region" description="Low complexity" evidence="1">
    <location>
        <begin position="251"/>
        <end position="269"/>
    </location>
</feature>
<evidence type="ECO:0000256" key="1">
    <source>
        <dbReference type="SAM" id="MobiDB-lite"/>
    </source>
</evidence>